<dbReference type="PROSITE" id="PS51257">
    <property type="entry name" value="PROKAR_LIPOPROTEIN"/>
    <property type="match status" value="1"/>
</dbReference>
<dbReference type="Proteomes" id="UP001200145">
    <property type="component" value="Unassembled WGS sequence"/>
</dbReference>
<organism evidence="5 6">
    <name type="scientific">Flavihumibacter fluminis</name>
    <dbReference type="NCBI Taxonomy" id="2909236"/>
    <lineage>
        <taxon>Bacteria</taxon>
        <taxon>Pseudomonadati</taxon>
        <taxon>Bacteroidota</taxon>
        <taxon>Chitinophagia</taxon>
        <taxon>Chitinophagales</taxon>
        <taxon>Chitinophagaceae</taxon>
        <taxon>Flavihumibacter</taxon>
    </lineage>
</organism>
<protein>
    <submittedName>
        <fullName evidence="5">SdiA-regulated domain-containing protein</fullName>
    </submittedName>
</protein>
<evidence type="ECO:0000313" key="5">
    <source>
        <dbReference type="EMBL" id="MCF1716988.1"/>
    </source>
</evidence>
<keyword evidence="3" id="KW-1003">Cell membrane</keyword>
<evidence type="ECO:0000313" key="6">
    <source>
        <dbReference type="Proteomes" id="UP001200145"/>
    </source>
</evidence>
<evidence type="ECO:0000256" key="2">
    <source>
        <dbReference type="ARBA" id="ARBA00009852"/>
    </source>
</evidence>
<dbReference type="Pfam" id="PF06977">
    <property type="entry name" value="SdiA-regulated"/>
    <property type="match status" value="1"/>
</dbReference>
<proteinExistence type="inferred from homology"/>
<dbReference type="Gene3D" id="2.120.10.30">
    <property type="entry name" value="TolB, C-terminal domain"/>
    <property type="match status" value="1"/>
</dbReference>
<dbReference type="SUPFAM" id="SSF101898">
    <property type="entry name" value="NHL repeat"/>
    <property type="match status" value="1"/>
</dbReference>
<dbReference type="InterPro" id="IPR011042">
    <property type="entry name" value="6-blade_b-propeller_TolB-like"/>
</dbReference>
<keyword evidence="4" id="KW-0472">Membrane</keyword>
<accession>A0ABS9BPE1</accession>
<comment type="similarity">
    <text evidence="2">Belongs to the YjiK family.</text>
</comment>
<dbReference type="EMBL" id="JAKEVY010000008">
    <property type="protein sequence ID" value="MCF1716988.1"/>
    <property type="molecule type" value="Genomic_DNA"/>
</dbReference>
<sequence>MFHRLTWNSFLSLLVVTGFLSCNQLSGVCFVPALPGYPNQPSHTLLLKKPLREISGISFHNNGQLAAINDEQGKLFVLSTTSGKINTLSFGEKGDYEDIVRTPEGYYVLRSDGSLFLLDGRNGKLLADYPLSFSKYTEFESIAYDQDQNRLLLFCKNCGQGEPVVFGWAFNLNTHQLEEQPVVQIGWDIFRKLAKDDTIEFQPSAAAFHPITGDLYILSSTAKLLAVCNREGQPESVYGLNPDLFQQPEGLCFAPNGDLYISNEGRQSKATLLYFPFDPEQAETNIQTINK</sequence>
<evidence type="ECO:0000256" key="3">
    <source>
        <dbReference type="ARBA" id="ARBA00022475"/>
    </source>
</evidence>
<evidence type="ECO:0000256" key="4">
    <source>
        <dbReference type="ARBA" id="ARBA00023136"/>
    </source>
</evidence>
<dbReference type="InterPro" id="IPR009722">
    <property type="entry name" value="YjiK/CarP"/>
</dbReference>
<evidence type="ECO:0000256" key="1">
    <source>
        <dbReference type="ARBA" id="ARBA00004236"/>
    </source>
</evidence>
<keyword evidence="6" id="KW-1185">Reference proteome</keyword>
<reference evidence="5 6" key="1">
    <citation type="submission" date="2022-01" db="EMBL/GenBank/DDBJ databases">
        <title>Flavihumibacter sp. nov., isolated from sediment of a river.</title>
        <authorList>
            <person name="Liu H."/>
        </authorList>
    </citation>
    <scope>NUCLEOTIDE SEQUENCE [LARGE SCALE GENOMIC DNA]</scope>
    <source>
        <strain evidence="5 6">RY-1</strain>
    </source>
</reference>
<name>A0ABS9BPE1_9BACT</name>
<comment type="subcellular location">
    <subcellularLocation>
        <location evidence="1">Cell membrane</location>
    </subcellularLocation>
</comment>
<dbReference type="RefSeq" id="WP_234868642.1">
    <property type="nucleotide sequence ID" value="NZ_JAKEVY010000008.1"/>
</dbReference>
<gene>
    <name evidence="5" type="ORF">L0U88_20265</name>
</gene>
<comment type="caution">
    <text evidence="5">The sequence shown here is derived from an EMBL/GenBank/DDBJ whole genome shotgun (WGS) entry which is preliminary data.</text>
</comment>